<organism evidence="1 2">
    <name type="scientific">Pseudomonas putida</name>
    <name type="common">Arthrobacter siderocapsulatus</name>
    <dbReference type="NCBI Taxonomy" id="303"/>
    <lineage>
        <taxon>Bacteria</taxon>
        <taxon>Pseudomonadati</taxon>
        <taxon>Pseudomonadota</taxon>
        <taxon>Gammaproteobacteria</taxon>
        <taxon>Pseudomonadales</taxon>
        <taxon>Pseudomonadaceae</taxon>
        <taxon>Pseudomonas</taxon>
    </lineage>
</organism>
<name>A0A7U6RBC0_PSEPU</name>
<protein>
    <recommendedName>
        <fullName evidence="3">RiboL-PSP-HEPN domain-containing protein</fullName>
    </recommendedName>
</protein>
<dbReference type="EMBL" id="AP022324">
    <property type="protein sequence ID" value="BBU42561.1"/>
    <property type="molecule type" value="Genomic_DNA"/>
</dbReference>
<reference evidence="1 2" key="1">
    <citation type="submission" date="2020-01" db="EMBL/GenBank/DDBJ databases">
        <title>Complete Genome Sequence of Pseudomonas putida Strain TS312, Harboring the HdtS type N-acyl-homoserine Lactone Synthase, Isolated from a Paper Mill.</title>
        <authorList>
            <person name="Hosoe A."/>
            <person name="Suenaga T."/>
            <person name="Sugi T."/>
            <person name="Izumi T."/>
            <person name="Nagai N."/>
            <person name="Terada A."/>
        </authorList>
    </citation>
    <scope>NUCLEOTIDE SEQUENCE [LARGE SCALE GENOMIC DNA]</scope>
    <source>
        <strain evidence="1 2">TS312</strain>
    </source>
</reference>
<dbReference type="AlphaFoldDB" id="A0A7U6RBC0"/>
<evidence type="ECO:0008006" key="3">
    <source>
        <dbReference type="Google" id="ProtNLM"/>
    </source>
</evidence>
<proteinExistence type="predicted"/>
<evidence type="ECO:0000313" key="1">
    <source>
        <dbReference type="EMBL" id="BBU42561.1"/>
    </source>
</evidence>
<evidence type="ECO:0000313" key="2">
    <source>
        <dbReference type="Proteomes" id="UP000464661"/>
    </source>
</evidence>
<dbReference type="RefSeq" id="WP_143512002.1">
    <property type="nucleotide sequence ID" value="NZ_AP022324.1"/>
</dbReference>
<sequence>MAGRPPEVDHVKTTFFKEIQAAEDLVSKIRQFKGGINPAGAAGIHPKYIRQIVELAFMGVVASWEEFLEMVLVRYVAGAKTGAGYQPTPKHGRALNLEHAYQVLSNNAKFNPRKDYLKVTDPSWVTNQADFLFNSHGFGDVKSKSVLLGHASSIRNRVAHSSEKCRADFKNTALYFLQPANGRLKQGYGAGDLLETPVARHFGQHSIQVQHSHFSAFVELYKSLANKIVP</sequence>
<accession>A0A7U6RBC0</accession>
<gene>
    <name evidence="1" type="ORF">PPTS312_04760</name>
</gene>
<dbReference type="Proteomes" id="UP000464661">
    <property type="component" value="Chromosome"/>
</dbReference>